<feature type="transmembrane region" description="Helical" evidence="6">
    <location>
        <begin position="620"/>
        <end position="645"/>
    </location>
</feature>
<evidence type="ECO:0000256" key="4">
    <source>
        <dbReference type="ARBA" id="ARBA00022989"/>
    </source>
</evidence>
<dbReference type="PANTHER" id="PTHR39087:SF2">
    <property type="entry name" value="UPF0104 MEMBRANE PROTEIN MJ1595"/>
    <property type="match status" value="1"/>
</dbReference>
<keyword evidence="2" id="KW-1003">Cell membrane</keyword>
<dbReference type="AlphaFoldDB" id="A0A7J5TF51"/>
<dbReference type="NCBIfam" id="TIGR00374">
    <property type="entry name" value="flippase-like domain"/>
    <property type="match status" value="1"/>
</dbReference>
<name>A0A7J5TF51_9BIFI</name>
<comment type="caution">
    <text evidence="7">The sequence shown here is derived from an EMBL/GenBank/DDBJ whole genome shotgun (WGS) entry which is preliminary data.</text>
</comment>
<accession>A0A7J5TF51</accession>
<organism evidence="7 8">
    <name type="scientific">Bifidobacterium dentium</name>
    <dbReference type="NCBI Taxonomy" id="1689"/>
    <lineage>
        <taxon>Bacteria</taxon>
        <taxon>Bacillati</taxon>
        <taxon>Actinomycetota</taxon>
        <taxon>Actinomycetes</taxon>
        <taxon>Bifidobacteriales</taxon>
        <taxon>Bifidobacteriaceae</taxon>
        <taxon>Bifidobacterium</taxon>
    </lineage>
</organism>
<evidence type="ECO:0000256" key="6">
    <source>
        <dbReference type="SAM" id="Phobius"/>
    </source>
</evidence>
<reference evidence="7 8" key="1">
    <citation type="journal article" date="2019" name="Nat. Med.">
        <title>A library of human gut bacterial isolates paired with longitudinal multiomics data enables mechanistic microbiome research.</title>
        <authorList>
            <person name="Poyet M."/>
            <person name="Groussin M."/>
            <person name="Gibbons S.M."/>
            <person name="Avila-Pacheco J."/>
            <person name="Jiang X."/>
            <person name="Kearney S.M."/>
            <person name="Perrotta A.R."/>
            <person name="Berdy B."/>
            <person name="Zhao S."/>
            <person name="Lieberman T.D."/>
            <person name="Swanson P.K."/>
            <person name="Smith M."/>
            <person name="Roesemann S."/>
            <person name="Alexander J.E."/>
            <person name="Rich S.A."/>
            <person name="Livny J."/>
            <person name="Vlamakis H."/>
            <person name="Clish C."/>
            <person name="Bullock K."/>
            <person name="Deik A."/>
            <person name="Scott J."/>
            <person name="Pierce K.A."/>
            <person name="Xavier R.J."/>
            <person name="Alm E.J."/>
        </authorList>
    </citation>
    <scope>NUCLEOTIDE SEQUENCE [LARGE SCALE GENOMIC DNA]</scope>
    <source>
        <strain evidence="7 8">BIOML-A2</strain>
    </source>
</reference>
<evidence type="ECO:0000256" key="3">
    <source>
        <dbReference type="ARBA" id="ARBA00022692"/>
    </source>
</evidence>
<keyword evidence="3 6" id="KW-0812">Transmembrane</keyword>
<feature type="transmembrane region" description="Helical" evidence="6">
    <location>
        <begin position="511"/>
        <end position="533"/>
    </location>
</feature>
<feature type="transmembrane region" description="Helical" evidence="6">
    <location>
        <begin position="140"/>
        <end position="165"/>
    </location>
</feature>
<evidence type="ECO:0000313" key="8">
    <source>
        <dbReference type="Proteomes" id="UP000429211"/>
    </source>
</evidence>
<feature type="transmembrane region" description="Helical" evidence="6">
    <location>
        <begin position="545"/>
        <end position="568"/>
    </location>
</feature>
<evidence type="ECO:0000313" key="7">
    <source>
        <dbReference type="EMBL" id="KAB7458833.1"/>
    </source>
</evidence>
<feature type="transmembrane region" description="Helical" evidence="6">
    <location>
        <begin position="177"/>
        <end position="194"/>
    </location>
</feature>
<dbReference type="Pfam" id="PF03706">
    <property type="entry name" value="LPG_synthase_TM"/>
    <property type="match status" value="1"/>
</dbReference>
<feature type="transmembrane region" description="Helical" evidence="6">
    <location>
        <begin position="81"/>
        <end position="101"/>
    </location>
</feature>
<proteinExistence type="predicted"/>
<dbReference type="Proteomes" id="UP000429211">
    <property type="component" value="Unassembled WGS sequence"/>
</dbReference>
<feature type="transmembrane region" description="Helical" evidence="6">
    <location>
        <begin position="772"/>
        <end position="798"/>
    </location>
</feature>
<dbReference type="PANTHER" id="PTHR39087">
    <property type="entry name" value="UPF0104 MEMBRANE PROTEIN MJ1595"/>
    <property type="match status" value="1"/>
</dbReference>
<evidence type="ECO:0000256" key="1">
    <source>
        <dbReference type="ARBA" id="ARBA00004651"/>
    </source>
</evidence>
<feature type="transmembrane region" description="Helical" evidence="6">
    <location>
        <begin position="108"/>
        <end position="128"/>
    </location>
</feature>
<feature type="transmembrane region" description="Helical" evidence="6">
    <location>
        <begin position="709"/>
        <end position="733"/>
    </location>
</feature>
<keyword evidence="5 6" id="KW-0472">Membrane</keyword>
<dbReference type="EMBL" id="WDPD01000018">
    <property type="protein sequence ID" value="KAB7458833.1"/>
    <property type="molecule type" value="Genomic_DNA"/>
</dbReference>
<comment type="subcellular location">
    <subcellularLocation>
        <location evidence="1">Cell membrane</location>
        <topology evidence="1">Multi-pass membrane protein</topology>
    </subcellularLocation>
</comment>
<feature type="transmembrane region" description="Helical" evidence="6">
    <location>
        <begin position="657"/>
        <end position="677"/>
    </location>
</feature>
<gene>
    <name evidence="7" type="ORF">GBB04_10750</name>
</gene>
<dbReference type="InterPro" id="IPR022791">
    <property type="entry name" value="L-PG_synthase/AglD"/>
</dbReference>
<sequence length="816" mass="87807">MEHVIVSHAPAASKHEVRIDDIPPRRSRDFADLLHAGFALIIAVVVILFSIYLHGTASGVESDVRSASHAVSWLMDVPASLLQQLAIVFIAVSVLLQLLIAKEWLQSVTSAIALILGFSAVWGVSALITGTRNTLLIASLFSNGTVTGTGLLPDFYAAMAAFLTAAGPRRTRSAVKWGWNVLYTVAVLLVVLSWNSVAGVLVSFAVGRIIGMLIRFAIGTQTNGAWGSQVVQSLRSIGIDVASLSRRLDSGADSGMLQAILDDDLIENSRIYDAVDANGDRFIVSVLDNQVHVAGYLNQLWQWIRLTGVSMRRDRSSIDAIHHHYAMLLGLHNAGLVAPGVYGVADNGESSILVFRSGRMPLECNLNTMSDSDMEQFMAYLDKAHRHGFTHRRITPNTLSRMEDGTPVIAGWQNGDYGSSAPNFALDKVQLLIVLSALNGVDRAMACARRTWGDDRLIDLAPFVQKAAAPAATRALPGWDKQLLVRLRDRISALAPQEMADSMEKVTLSRFSFRSFIAIALLVVAVYVVFTQVQPGEMIKAVKEANLAMALVCVALGFVAWFGSAMTLGGFMDADKRNPIGLMCSQMAAGFTAVSMPAGVGPAFVNLQFLRKSGYRNTKATAIMSAVWAVQGATTIVLLLVIGVFTGRNTLSGMIPTNTLIMVIAIVALIVSAGMAIPPVRHLVTDKYLPIVMSYARNLVDVLTRPKELLFGIVGALILNIGTGLGFWAALLAFRYHTNPVETTFIFLLANTLGSAVPTPGGLGAVEAALSVAFTAVGVPSTIAVSATLVYRIAFYWLRIPVGALAMKWLDRHNLI</sequence>
<dbReference type="GO" id="GO:0005886">
    <property type="term" value="C:plasma membrane"/>
    <property type="evidence" value="ECO:0007669"/>
    <property type="project" value="UniProtKB-SubCell"/>
</dbReference>
<feature type="transmembrane region" description="Helical" evidence="6">
    <location>
        <begin position="580"/>
        <end position="600"/>
    </location>
</feature>
<evidence type="ECO:0000256" key="5">
    <source>
        <dbReference type="ARBA" id="ARBA00023136"/>
    </source>
</evidence>
<protein>
    <submittedName>
        <fullName evidence="7">Flippase-like domain-containing protein</fullName>
    </submittedName>
</protein>
<dbReference type="RefSeq" id="WP_034519422.1">
    <property type="nucleotide sequence ID" value="NZ_CACRSP010000003.1"/>
</dbReference>
<feature type="transmembrane region" description="Helical" evidence="6">
    <location>
        <begin position="33"/>
        <end position="53"/>
    </location>
</feature>
<evidence type="ECO:0000256" key="2">
    <source>
        <dbReference type="ARBA" id="ARBA00022475"/>
    </source>
</evidence>
<keyword evidence="4 6" id="KW-1133">Transmembrane helix</keyword>